<evidence type="ECO:0000256" key="1">
    <source>
        <dbReference type="ARBA" id="ARBA00004496"/>
    </source>
</evidence>
<dbReference type="Gene3D" id="1.10.8.60">
    <property type="match status" value="1"/>
</dbReference>
<evidence type="ECO:0000256" key="11">
    <source>
        <dbReference type="ARBA" id="ARBA00023159"/>
    </source>
</evidence>
<dbReference type="InterPro" id="IPR010114">
    <property type="entry name" value="Transcript_reg_NtrC"/>
</dbReference>
<gene>
    <name evidence="18" type="primary">glnG</name>
    <name evidence="15" type="synonym">ntrC</name>
    <name evidence="18" type="ORF">GAK31_03525</name>
</gene>
<reference evidence="19" key="1">
    <citation type="journal article" date="2020" name="MBio">
        <title>Horizontal gene transfer to a defensive symbiont with a reduced genome amongst a multipartite beetle microbiome.</title>
        <authorList>
            <person name="Waterworth S.C."/>
            <person name="Florez L.V."/>
            <person name="Rees E.R."/>
            <person name="Hertweck C."/>
            <person name="Kaltenpoth M."/>
            <person name="Kwan J.C."/>
        </authorList>
    </citation>
    <scope>NUCLEOTIDE SEQUENCE [LARGE SCALE GENOMIC DNA]</scope>
</reference>
<dbReference type="NCBIfam" id="TIGR01818">
    <property type="entry name" value="ntrC"/>
    <property type="match status" value="1"/>
</dbReference>
<dbReference type="Gene3D" id="3.40.50.300">
    <property type="entry name" value="P-loop containing nucleotide triphosphate hydrolases"/>
    <property type="match status" value="1"/>
</dbReference>
<keyword evidence="6 15" id="KW-0547">Nucleotide-binding</keyword>
<name>A0A7V8FDT2_STEMA</name>
<comment type="caution">
    <text evidence="18">The sequence shown here is derived from an EMBL/GenBank/DDBJ whole genome shotgun (WGS) entry which is preliminary data.</text>
</comment>
<evidence type="ECO:0000256" key="15">
    <source>
        <dbReference type="RuleBase" id="RU365013"/>
    </source>
</evidence>
<keyword evidence="12 15" id="KW-0804">Transcription</keyword>
<dbReference type="SMART" id="SM00448">
    <property type="entry name" value="REC"/>
    <property type="match status" value="1"/>
</dbReference>
<dbReference type="GO" id="GO:0006355">
    <property type="term" value="P:regulation of DNA-templated transcription"/>
    <property type="evidence" value="ECO:0007669"/>
    <property type="project" value="InterPro"/>
</dbReference>
<evidence type="ECO:0000313" key="18">
    <source>
        <dbReference type="EMBL" id="KAF1013376.1"/>
    </source>
</evidence>
<keyword evidence="8 15" id="KW-0902">Two-component regulatory system</keyword>
<evidence type="ECO:0000256" key="2">
    <source>
        <dbReference type="ARBA" id="ARBA00019059"/>
    </source>
</evidence>
<dbReference type="SUPFAM" id="SSF52540">
    <property type="entry name" value="P-loop containing nucleoside triphosphate hydrolases"/>
    <property type="match status" value="1"/>
</dbReference>
<evidence type="ECO:0000256" key="3">
    <source>
        <dbReference type="ARBA" id="ARBA00022490"/>
    </source>
</evidence>
<evidence type="ECO:0000256" key="13">
    <source>
        <dbReference type="ARBA" id="ARBA00023231"/>
    </source>
</evidence>
<dbReference type="InterPro" id="IPR009057">
    <property type="entry name" value="Homeodomain-like_sf"/>
</dbReference>
<dbReference type="PANTHER" id="PTHR32071">
    <property type="entry name" value="TRANSCRIPTIONAL REGULATORY PROTEIN"/>
    <property type="match status" value="1"/>
</dbReference>
<dbReference type="CDD" id="cd00009">
    <property type="entry name" value="AAA"/>
    <property type="match status" value="1"/>
</dbReference>
<dbReference type="Gene3D" id="3.40.50.2300">
    <property type="match status" value="1"/>
</dbReference>
<sequence>MPDSASPAQRVWVVDDDRAVRFVLSTALREAGYQVQDFDSAAPALAALQQQPPPALLFTDVRMPGDDGLVLLDKLKAAHPQLPVVVMSAYTDVASTAGAFRGGAHEFLSKPFDLDDAVALARRMLPEVAPALAATPPPTGAGSDQPPQLVGDTPAMRALFRAIGRLAQAPLAVLITGETGTGKELVANALHRESPRAQGPFVALNTAAIPAELLESELFGHEAGAFTGAQRRHTGRFEQANGGTLFLDEIGDMPLPLQTRLLRVLAEGEFFRVGGRELIRVDVRVVAATHQDLEGLVAQGRFRADLLHRLDVVRLQLPPLRARREDIAQLATTFLAAAAHRLDTPPKRLAAAALQALRDHEWPGNVRELENVCWRMAALAAADIIGVADVETALHRDRGGHSTASSDPGQWETLLAAWARQRLAEGAEGLHAQVRERVDHALLEAALQLTHGRRAEAAARLGLGRNTLTRKLDAGRRRTPH</sequence>
<feature type="domain" description="Sigma-54 factor interaction" evidence="16">
    <location>
        <begin position="149"/>
        <end position="378"/>
    </location>
</feature>
<dbReference type="GO" id="GO:0005737">
    <property type="term" value="C:cytoplasm"/>
    <property type="evidence" value="ECO:0007669"/>
    <property type="project" value="UniProtKB-SubCell"/>
</dbReference>
<dbReference type="InterPro" id="IPR058031">
    <property type="entry name" value="AAA_lid_NorR"/>
</dbReference>
<dbReference type="Proteomes" id="UP000487117">
    <property type="component" value="Unassembled WGS sequence"/>
</dbReference>
<protein>
    <recommendedName>
        <fullName evidence="2 15">DNA-binding transcriptional regulator NtrC</fullName>
    </recommendedName>
    <alternativeName>
        <fullName evidence="15">Nitrogen regulation protein NR(I)</fullName>
    </alternativeName>
</protein>
<dbReference type="GO" id="GO:0006808">
    <property type="term" value="P:regulation of nitrogen utilization"/>
    <property type="evidence" value="ECO:0007669"/>
    <property type="project" value="UniProtKB-UniRule"/>
</dbReference>
<dbReference type="SMART" id="SM00382">
    <property type="entry name" value="AAA"/>
    <property type="match status" value="1"/>
</dbReference>
<keyword evidence="3 15" id="KW-0963">Cytoplasm</keyword>
<keyword evidence="13 15" id="KW-0535">Nitrogen fixation</keyword>
<dbReference type="Pfam" id="PF00072">
    <property type="entry name" value="Response_reg"/>
    <property type="match status" value="1"/>
</dbReference>
<accession>A0A7V8FDT2</accession>
<dbReference type="GO" id="GO:0043565">
    <property type="term" value="F:sequence-specific DNA binding"/>
    <property type="evidence" value="ECO:0007669"/>
    <property type="project" value="InterPro"/>
</dbReference>
<dbReference type="EMBL" id="WNDS01000005">
    <property type="protein sequence ID" value="KAF1013376.1"/>
    <property type="molecule type" value="Genomic_DNA"/>
</dbReference>
<dbReference type="SUPFAM" id="SSF46689">
    <property type="entry name" value="Homeodomain-like"/>
    <property type="match status" value="1"/>
</dbReference>
<keyword evidence="7 15" id="KW-0067">ATP-binding</keyword>
<dbReference type="Pfam" id="PF02954">
    <property type="entry name" value="HTH_8"/>
    <property type="match status" value="1"/>
</dbReference>
<dbReference type="InterPro" id="IPR001789">
    <property type="entry name" value="Sig_transdc_resp-reg_receiver"/>
</dbReference>
<feature type="domain" description="Response regulatory" evidence="17">
    <location>
        <begin position="10"/>
        <end position="125"/>
    </location>
</feature>
<evidence type="ECO:0000256" key="6">
    <source>
        <dbReference type="ARBA" id="ARBA00022741"/>
    </source>
</evidence>
<dbReference type="InterPro" id="IPR002197">
    <property type="entry name" value="HTH_Fis"/>
</dbReference>
<organism evidence="18 19">
    <name type="scientific">Stenotrophomonas maltophilia</name>
    <name type="common">Pseudomonas maltophilia</name>
    <name type="synonym">Xanthomonas maltophilia</name>
    <dbReference type="NCBI Taxonomy" id="40324"/>
    <lineage>
        <taxon>Bacteria</taxon>
        <taxon>Pseudomonadati</taxon>
        <taxon>Pseudomonadota</taxon>
        <taxon>Gammaproteobacteria</taxon>
        <taxon>Lysobacterales</taxon>
        <taxon>Lysobacteraceae</taxon>
        <taxon>Stenotrophomonas</taxon>
        <taxon>Stenotrophomonas maltophilia group</taxon>
    </lineage>
</organism>
<dbReference type="PROSITE" id="PS00675">
    <property type="entry name" value="SIGMA54_INTERACT_1"/>
    <property type="match status" value="1"/>
</dbReference>
<dbReference type="GO" id="GO:0005524">
    <property type="term" value="F:ATP binding"/>
    <property type="evidence" value="ECO:0007669"/>
    <property type="project" value="UniProtKB-KW"/>
</dbReference>
<evidence type="ECO:0000256" key="7">
    <source>
        <dbReference type="ARBA" id="ARBA00022840"/>
    </source>
</evidence>
<keyword evidence="5 14" id="KW-0597">Phosphoprotein</keyword>
<dbReference type="InterPro" id="IPR025943">
    <property type="entry name" value="Sigma_54_int_dom_ATP-bd_2"/>
</dbReference>
<evidence type="ECO:0000256" key="9">
    <source>
        <dbReference type="ARBA" id="ARBA00023015"/>
    </source>
</evidence>
<dbReference type="FunFam" id="3.40.50.2300:FF:000018">
    <property type="entry name" value="DNA-binding transcriptional regulator NtrC"/>
    <property type="match status" value="1"/>
</dbReference>
<dbReference type="Pfam" id="PF00158">
    <property type="entry name" value="Sigma54_activat"/>
    <property type="match status" value="1"/>
</dbReference>
<dbReference type="PROSITE" id="PS50045">
    <property type="entry name" value="SIGMA54_INTERACT_4"/>
    <property type="match status" value="1"/>
</dbReference>
<dbReference type="SUPFAM" id="SSF52172">
    <property type="entry name" value="CheY-like"/>
    <property type="match status" value="1"/>
</dbReference>
<dbReference type="InterPro" id="IPR025944">
    <property type="entry name" value="Sigma_54_int_dom_CS"/>
</dbReference>
<evidence type="ECO:0000313" key="19">
    <source>
        <dbReference type="Proteomes" id="UP000487117"/>
    </source>
</evidence>
<keyword evidence="10 15" id="KW-0238">DNA-binding</keyword>
<dbReference type="InterPro" id="IPR011006">
    <property type="entry name" value="CheY-like_superfamily"/>
</dbReference>
<evidence type="ECO:0000256" key="10">
    <source>
        <dbReference type="ARBA" id="ARBA00023125"/>
    </source>
</evidence>
<dbReference type="Pfam" id="PF25601">
    <property type="entry name" value="AAA_lid_14"/>
    <property type="match status" value="1"/>
</dbReference>
<keyword evidence="9 15" id="KW-0805">Transcription regulation</keyword>
<dbReference type="InterPro" id="IPR027417">
    <property type="entry name" value="P-loop_NTPase"/>
</dbReference>
<feature type="modified residue" description="4-aspartylphosphate" evidence="14">
    <location>
        <position position="60"/>
    </location>
</feature>
<dbReference type="AlphaFoldDB" id="A0A7V8FDT2"/>
<proteinExistence type="predicted"/>
<dbReference type="InterPro" id="IPR002078">
    <property type="entry name" value="Sigma_54_int"/>
</dbReference>
<dbReference type="InterPro" id="IPR025662">
    <property type="entry name" value="Sigma_54_int_dom_ATP-bd_1"/>
</dbReference>
<dbReference type="PANTHER" id="PTHR32071:SF95">
    <property type="entry name" value="DNA-BINDING TRANSCRIPTIONAL REGULATOR NTRC"/>
    <property type="match status" value="1"/>
</dbReference>
<dbReference type="PROSITE" id="PS50110">
    <property type="entry name" value="RESPONSE_REGULATORY"/>
    <property type="match status" value="1"/>
</dbReference>
<dbReference type="PRINTS" id="PR01590">
    <property type="entry name" value="HTHFIS"/>
</dbReference>
<evidence type="ECO:0000256" key="14">
    <source>
        <dbReference type="PROSITE-ProRule" id="PRU00169"/>
    </source>
</evidence>
<evidence type="ECO:0000256" key="4">
    <source>
        <dbReference type="ARBA" id="ARBA00022491"/>
    </source>
</evidence>
<dbReference type="FunFam" id="3.40.50.300:FF:000006">
    <property type="entry name" value="DNA-binding transcriptional regulator NtrC"/>
    <property type="match status" value="1"/>
</dbReference>
<dbReference type="InterPro" id="IPR003593">
    <property type="entry name" value="AAA+_ATPase"/>
</dbReference>
<dbReference type="PROSITE" id="PS00676">
    <property type="entry name" value="SIGMA54_INTERACT_2"/>
    <property type="match status" value="1"/>
</dbReference>
<dbReference type="Gene3D" id="1.10.10.60">
    <property type="entry name" value="Homeodomain-like"/>
    <property type="match status" value="1"/>
</dbReference>
<comment type="subcellular location">
    <subcellularLocation>
        <location evidence="1 15">Cytoplasm</location>
    </subcellularLocation>
</comment>
<dbReference type="GO" id="GO:0000156">
    <property type="term" value="F:phosphorelay response regulator activity"/>
    <property type="evidence" value="ECO:0007669"/>
    <property type="project" value="UniProtKB-UniRule"/>
</dbReference>
<evidence type="ECO:0000256" key="5">
    <source>
        <dbReference type="ARBA" id="ARBA00022553"/>
    </source>
</evidence>
<evidence type="ECO:0000259" key="17">
    <source>
        <dbReference type="PROSITE" id="PS50110"/>
    </source>
</evidence>
<comment type="function">
    <text evidence="15">Member of the two-component regulatory system NtrB/NtrC, which controls expression of the nitrogen-regulated (ntr) genes in response to nitrogen limitation. Phosphorylated NtrC binds directly to DNA and stimulates the formation of open promoter-sigma54-RNA polymerase complexes.</text>
</comment>
<keyword evidence="4 15" id="KW-0678">Repressor</keyword>
<dbReference type="PROSITE" id="PS00688">
    <property type="entry name" value="SIGMA54_INTERACT_3"/>
    <property type="match status" value="1"/>
</dbReference>
<keyword evidence="11 15" id="KW-0010">Activator</keyword>
<evidence type="ECO:0000256" key="8">
    <source>
        <dbReference type="ARBA" id="ARBA00023012"/>
    </source>
</evidence>
<evidence type="ECO:0000259" key="16">
    <source>
        <dbReference type="PROSITE" id="PS50045"/>
    </source>
</evidence>
<evidence type="ECO:0000256" key="12">
    <source>
        <dbReference type="ARBA" id="ARBA00023163"/>
    </source>
</evidence>